<protein>
    <submittedName>
        <fullName evidence="1">Uncharacterized protein</fullName>
    </submittedName>
</protein>
<reference evidence="1" key="1">
    <citation type="submission" date="2020-05" db="EMBL/GenBank/DDBJ databases">
        <authorList>
            <person name="Chiriac C."/>
            <person name="Salcher M."/>
            <person name="Ghai R."/>
            <person name="Kavagutti S V."/>
        </authorList>
    </citation>
    <scope>NUCLEOTIDE SEQUENCE</scope>
</reference>
<proteinExistence type="predicted"/>
<sequence length="35" mass="4121">MFQVWDGDLFLFTCEADEVDTYKSEGFSVKRNVKD</sequence>
<dbReference type="EMBL" id="LR797503">
    <property type="protein sequence ID" value="CAB4221355.1"/>
    <property type="molecule type" value="Genomic_DNA"/>
</dbReference>
<evidence type="ECO:0000313" key="1">
    <source>
        <dbReference type="EMBL" id="CAB4221355.1"/>
    </source>
</evidence>
<organism evidence="1">
    <name type="scientific">uncultured Caudovirales phage</name>
    <dbReference type="NCBI Taxonomy" id="2100421"/>
    <lineage>
        <taxon>Viruses</taxon>
        <taxon>Duplodnaviria</taxon>
        <taxon>Heunggongvirae</taxon>
        <taxon>Uroviricota</taxon>
        <taxon>Caudoviricetes</taxon>
        <taxon>Peduoviridae</taxon>
        <taxon>Maltschvirus</taxon>
        <taxon>Maltschvirus maltsch</taxon>
    </lineage>
</organism>
<name>A0A6J5T101_9CAUD</name>
<accession>A0A6J5T101</accession>
<gene>
    <name evidence="1" type="ORF">UFOVP1636_264</name>
</gene>